<reference evidence="1" key="1">
    <citation type="submission" date="2021-03" db="EMBL/GenBank/DDBJ databases">
        <authorList>
            <person name="Tran Van P."/>
        </authorList>
    </citation>
    <scope>NUCLEOTIDE SEQUENCE</scope>
</reference>
<accession>A0ABN7P6K3</accession>
<evidence type="ECO:0000313" key="2">
    <source>
        <dbReference type="Proteomes" id="UP001153148"/>
    </source>
</evidence>
<protein>
    <submittedName>
        <fullName evidence="1">Uncharacterized protein</fullName>
    </submittedName>
</protein>
<dbReference type="EMBL" id="CAJPIN010026576">
    <property type="protein sequence ID" value="CAG2063453.1"/>
    <property type="molecule type" value="Genomic_DNA"/>
</dbReference>
<proteinExistence type="predicted"/>
<evidence type="ECO:0000313" key="1">
    <source>
        <dbReference type="EMBL" id="CAG2063453.1"/>
    </source>
</evidence>
<gene>
    <name evidence="1" type="ORF">TPAB3V08_LOCUS10400</name>
</gene>
<feature type="non-terminal residue" evidence="1">
    <location>
        <position position="1"/>
    </location>
</feature>
<comment type="caution">
    <text evidence="1">The sequence shown here is derived from an EMBL/GenBank/DDBJ whole genome shotgun (WGS) entry which is preliminary data.</text>
</comment>
<dbReference type="Proteomes" id="UP001153148">
    <property type="component" value="Unassembled WGS sequence"/>
</dbReference>
<name>A0ABN7P6K3_TIMPD</name>
<organism evidence="1 2">
    <name type="scientific">Timema podura</name>
    <name type="common">Walking stick</name>
    <dbReference type="NCBI Taxonomy" id="61482"/>
    <lineage>
        <taxon>Eukaryota</taxon>
        <taxon>Metazoa</taxon>
        <taxon>Ecdysozoa</taxon>
        <taxon>Arthropoda</taxon>
        <taxon>Hexapoda</taxon>
        <taxon>Insecta</taxon>
        <taxon>Pterygota</taxon>
        <taxon>Neoptera</taxon>
        <taxon>Polyneoptera</taxon>
        <taxon>Phasmatodea</taxon>
        <taxon>Timematodea</taxon>
        <taxon>Timematoidea</taxon>
        <taxon>Timematidae</taxon>
        <taxon>Timema</taxon>
    </lineage>
</organism>
<sequence length="137" mass="15479">VGEETFGEDSLATLEDLIWLNDVTNGSDTLRLPVGVNGTEEIFRLGVNETEPTLVACSTTFGVTGVCRHLANCPLQTFKEELLVYLSYFCSIGRKEAVRESKEADKRMIALKSETERKKLWDIYKEKNVNEKSNKEE</sequence>
<keyword evidence="2" id="KW-1185">Reference proteome</keyword>